<protein>
    <recommendedName>
        <fullName evidence="3">CHAT domain-containing protein</fullName>
    </recommendedName>
</protein>
<name>A0ABZ1CCM2_9BACT</name>
<dbReference type="Proteomes" id="UP000738431">
    <property type="component" value="Chromosome"/>
</dbReference>
<dbReference type="RefSeq" id="WP_221028915.1">
    <property type="nucleotide sequence ID" value="NZ_CP139781.1"/>
</dbReference>
<evidence type="ECO:0000313" key="1">
    <source>
        <dbReference type="EMBL" id="WRQ88050.1"/>
    </source>
</evidence>
<reference evidence="1 2" key="1">
    <citation type="submission" date="2023-12" db="EMBL/GenBank/DDBJ databases">
        <title>Description of an unclassified Opitutus bacterium of Verrucomicrobiota.</title>
        <authorList>
            <person name="Zhang D.-F."/>
        </authorList>
    </citation>
    <scope>NUCLEOTIDE SEQUENCE [LARGE SCALE GENOMIC DNA]</scope>
    <source>
        <strain evidence="1 2">WL0086</strain>
    </source>
</reference>
<keyword evidence="2" id="KW-1185">Reference proteome</keyword>
<accession>A0ABZ1CCM2</accession>
<dbReference type="EMBL" id="CP139781">
    <property type="protein sequence ID" value="WRQ88050.1"/>
    <property type="molecule type" value="Genomic_DNA"/>
</dbReference>
<gene>
    <name evidence="1" type="ORF">K1X11_001440</name>
</gene>
<sequence>MKSTTVSIKESVTIPLHLSDTEVFILESLAVDDEKADRYEGKILEQMLRMCGKAPVYYYFRTKLEFIELLKEFQKSSYRYLHLSCHASPTEIYTTYETIPLSEFCSILGSHLKNRRFFMSACEIGNNIASTAMFGTSKGMYSFAAPAEKIRFDHAAALWSAFYVRTGDLHVEKKKKRSNGDVTKIVSLNIQAINETLQKLCDLFGVSFYSAWYDPRADQQKVVDISIAPSVPSTIKKATGPMKDC</sequence>
<proteinExistence type="predicted"/>
<evidence type="ECO:0000313" key="2">
    <source>
        <dbReference type="Proteomes" id="UP000738431"/>
    </source>
</evidence>
<organism evidence="1 2">
    <name type="scientific">Actomonas aquatica</name>
    <dbReference type="NCBI Taxonomy" id="2866162"/>
    <lineage>
        <taxon>Bacteria</taxon>
        <taxon>Pseudomonadati</taxon>
        <taxon>Verrucomicrobiota</taxon>
        <taxon>Opitutia</taxon>
        <taxon>Opitutales</taxon>
        <taxon>Opitutaceae</taxon>
        <taxon>Actomonas</taxon>
    </lineage>
</organism>
<evidence type="ECO:0008006" key="3">
    <source>
        <dbReference type="Google" id="ProtNLM"/>
    </source>
</evidence>